<reference evidence="1" key="1">
    <citation type="journal article" date="2021" name="PeerJ">
        <title>Extensive microbial diversity within the chicken gut microbiome revealed by metagenomics and culture.</title>
        <authorList>
            <person name="Gilroy R."/>
            <person name="Ravi A."/>
            <person name="Getino M."/>
            <person name="Pursley I."/>
            <person name="Horton D.L."/>
            <person name="Alikhan N.F."/>
            <person name="Baker D."/>
            <person name="Gharbi K."/>
            <person name="Hall N."/>
            <person name="Watson M."/>
            <person name="Adriaenssens E.M."/>
            <person name="Foster-Nyarko E."/>
            <person name="Jarju S."/>
            <person name="Secka A."/>
            <person name="Antonio M."/>
            <person name="Oren A."/>
            <person name="Chaudhuri R.R."/>
            <person name="La Ragione R."/>
            <person name="Hildebrand F."/>
            <person name="Pallen M.J."/>
        </authorList>
    </citation>
    <scope>NUCLEOTIDE SEQUENCE</scope>
    <source>
        <strain evidence="1">CHK33-7979</strain>
    </source>
</reference>
<dbReference type="Proteomes" id="UP000886824">
    <property type="component" value="Unassembled WGS sequence"/>
</dbReference>
<dbReference type="EMBL" id="DXCX01000096">
    <property type="protein sequence ID" value="HIY74154.1"/>
    <property type="molecule type" value="Genomic_DNA"/>
</dbReference>
<comment type="caution">
    <text evidence="1">The sequence shown here is derived from an EMBL/GenBank/DDBJ whole genome shotgun (WGS) entry which is preliminary data.</text>
</comment>
<dbReference type="NCBIfam" id="TIGR03309">
    <property type="entry name" value="matur_yqeB"/>
    <property type="match status" value="1"/>
</dbReference>
<dbReference type="AlphaFoldDB" id="A0A9D1Z537"/>
<sequence>MLIAVKGAGDLATGIACRLFRSGFSVVMTETARPTTVRCTVAFSQAVYRAAAEVEGISAALVRTPEEALACTQTGRVAVLVDPEGACVSALRPDGVVDAILAKKNLGTAMTDAPAVVGVGPGFTPGVDCHAAVETQRGHDLGRVLWDRPPAPNTGVPGDIGGYTIERLLKAPAEGSFVPLAAIGDTVSAGQTVGRVGEALMRAQITGVVRGLLPEGTPVFPGMKAGDVDPRCQRAHCFSVSDKARAVGGGVLEALMCQWSKEGEVSWHQRSN</sequence>
<dbReference type="InterPro" id="IPR017695">
    <property type="entry name" value="Se-dep_Mo_hydrolase_YqeB"/>
</dbReference>
<reference evidence="1" key="2">
    <citation type="submission" date="2021-04" db="EMBL/GenBank/DDBJ databases">
        <authorList>
            <person name="Gilroy R."/>
        </authorList>
    </citation>
    <scope>NUCLEOTIDE SEQUENCE</scope>
    <source>
        <strain evidence="1">CHK33-7979</strain>
    </source>
</reference>
<name>A0A9D1Z537_9FIRM</name>
<organism evidence="1 2">
    <name type="scientific">Candidatus Intestinimonas merdavium</name>
    <dbReference type="NCBI Taxonomy" id="2838622"/>
    <lineage>
        <taxon>Bacteria</taxon>
        <taxon>Bacillati</taxon>
        <taxon>Bacillota</taxon>
        <taxon>Clostridia</taxon>
        <taxon>Eubacteriales</taxon>
        <taxon>Intestinimonas</taxon>
    </lineage>
</organism>
<proteinExistence type="predicted"/>
<evidence type="ECO:0000313" key="2">
    <source>
        <dbReference type="Proteomes" id="UP000886824"/>
    </source>
</evidence>
<protein>
    <submittedName>
        <fullName evidence="1">EF2563 family selenium-dependent molybdenum hydroxylase system protein</fullName>
    </submittedName>
</protein>
<gene>
    <name evidence="1" type="ORF">H9826_09330</name>
</gene>
<evidence type="ECO:0000313" key="1">
    <source>
        <dbReference type="EMBL" id="HIY74154.1"/>
    </source>
</evidence>
<accession>A0A9D1Z537</accession>